<feature type="transmembrane region" description="Helical" evidence="9">
    <location>
        <begin position="118"/>
        <end position="138"/>
    </location>
</feature>
<evidence type="ECO:0000256" key="3">
    <source>
        <dbReference type="ARBA" id="ARBA00022679"/>
    </source>
</evidence>
<evidence type="ECO:0000313" key="10">
    <source>
        <dbReference type="EMBL" id="HIR71069.1"/>
    </source>
</evidence>
<reference evidence="10" key="1">
    <citation type="submission" date="2020-10" db="EMBL/GenBank/DDBJ databases">
        <authorList>
            <person name="Gilroy R."/>
        </authorList>
    </citation>
    <scope>NUCLEOTIDE SEQUENCE</scope>
    <source>
        <strain evidence="10">ChiSjej5B23-6657</strain>
    </source>
</reference>
<feature type="transmembrane region" description="Helical" evidence="9">
    <location>
        <begin position="150"/>
        <end position="180"/>
    </location>
</feature>
<evidence type="ECO:0000256" key="7">
    <source>
        <dbReference type="ARBA" id="ARBA00024033"/>
    </source>
</evidence>
<evidence type="ECO:0000256" key="9">
    <source>
        <dbReference type="SAM" id="Phobius"/>
    </source>
</evidence>
<feature type="transmembrane region" description="Helical" evidence="9">
    <location>
        <begin position="281"/>
        <end position="299"/>
    </location>
</feature>
<evidence type="ECO:0000256" key="1">
    <source>
        <dbReference type="ARBA" id="ARBA00004651"/>
    </source>
</evidence>
<name>A0A9D1EAF8_9FIRM</name>
<gene>
    <name evidence="10" type="ORF">IAA55_07290</name>
</gene>
<feature type="transmembrane region" description="Helical" evidence="9">
    <location>
        <begin position="462"/>
        <end position="485"/>
    </location>
</feature>
<feature type="transmembrane region" description="Helical" evidence="9">
    <location>
        <begin position="400"/>
        <end position="422"/>
    </location>
</feature>
<keyword evidence="5 9" id="KW-1133">Transmembrane helix</keyword>
<feature type="transmembrane region" description="Helical" evidence="9">
    <location>
        <begin position="352"/>
        <end position="369"/>
    </location>
</feature>
<feature type="transmembrane region" description="Helical" evidence="9">
    <location>
        <begin position="311"/>
        <end position="332"/>
    </location>
</feature>
<keyword evidence="2" id="KW-1003">Cell membrane</keyword>
<dbReference type="Proteomes" id="UP000823912">
    <property type="component" value="Unassembled WGS sequence"/>
</dbReference>
<proteinExistence type="inferred from homology"/>
<feature type="transmembrane region" description="Helical" evidence="9">
    <location>
        <begin position="192"/>
        <end position="217"/>
    </location>
</feature>
<feature type="transmembrane region" description="Helical" evidence="9">
    <location>
        <begin position="224"/>
        <end position="246"/>
    </location>
</feature>
<dbReference type="AlphaFoldDB" id="A0A9D1EAF8"/>
<dbReference type="InterPro" id="IPR018584">
    <property type="entry name" value="GT87"/>
</dbReference>
<feature type="region of interest" description="Disordered" evidence="8">
    <location>
        <begin position="433"/>
        <end position="456"/>
    </location>
</feature>
<feature type="transmembrane region" description="Helical" evidence="9">
    <location>
        <begin position="376"/>
        <end position="394"/>
    </location>
</feature>
<keyword evidence="6 9" id="KW-0472">Membrane</keyword>
<evidence type="ECO:0000256" key="2">
    <source>
        <dbReference type="ARBA" id="ARBA00022475"/>
    </source>
</evidence>
<comment type="subcellular location">
    <subcellularLocation>
        <location evidence="1">Cell membrane</location>
        <topology evidence="1">Multi-pass membrane protein</topology>
    </subcellularLocation>
</comment>
<accession>A0A9D1EAF8</accession>
<dbReference type="GO" id="GO:0005886">
    <property type="term" value="C:plasma membrane"/>
    <property type="evidence" value="ECO:0007669"/>
    <property type="project" value="UniProtKB-SubCell"/>
</dbReference>
<comment type="caution">
    <text evidence="10">The sequence shown here is derived from an EMBL/GenBank/DDBJ whole genome shotgun (WGS) entry which is preliminary data.</text>
</comment>
<keyword evidence="3" id="KW-0808">Transferase</keyword>
<reference evidence="10" key="2">
    <citation type="journal article" date="2021" name="PeerJ">
        <title>Extensive microbial diversity within the chicken gut microbiome revealed by metagenomics and culture.</title>
        <authorList>
            <person name="Gilroy R."/>
            <person name="Ravi A."/>
            <person name="Getino M."/>
            <person name="Pursley I."/>
            <person name="Horton D.L."/>
            <person name="Alikhan N.F."/>
            <person name="Baker D."/>
            <person name="Gharbi K."/>
            <person name="Hall N."/>
            <person name="Watson M."/>
            <person name="Adriaenssens E.M."/>
            <person name="Foster-Nyarko E."/>
            <person name="Jarju S."/>
            <person name="Secka A."/>
            <person name="Antonio M."/>
            <person name="Oren A."/>
            <person name="Chaudhuri R.R."/>
            <person name="La Ragione R."/>
            <person name="Hildebrand F."/>
            <person name="Pallen M.J."/>
        </authorList>
    </citation>
    <scope>NUCLEOTIDE SEQUENCE</scope>
    <source>
        <strain evidence="10">ChiSjej5B23-6657</strain>
    </source>
</reference>
<dbReference type="EMBL" id="DVHM01000114">
    <property type="protein sequence ID" value="HIR71069.1"/>
    <property type="molecule type" value="Genomic_DNA"/>
</dbReference>
<evidence type="ECO:0000256" key="8">
    <source>
        <dbReference type="SAM" id="MobiDB-lite"/>
    </source>
</evidence>
<organism evidence="10 11">
    <name type="scientific">Candidatus Pullilachnospira gallistercoris</name>
    <dbReference type="NCBI Taxonomy" id="2840911"/>
    <lineage>
        <taxon>Bacteria</taxon>
        <taxon>Bacillati</taxon>
        <taxon>Bacillota</taxon>
        <taxon>Clostridia</taxon>
        <taxon>Lachnospirales</taxon>
        <taxon>Lachnospiraceae</taxon>
        <taxon>Lachnospiraceae incertae sedis</taxon>
        <taxon>Candidatus Pullilachnospira</taxon>
    </lineage>
</organism>
<comment type="similarity">
    <text evidence="7">Belongs to the glycosyltransferase 87 family.</text>
</comment>
<evidence type="ECO:0000313" key="11">
    <source>
        <dbReference type="Proteomes" id="UP000823912"/>
    </source>
</evidence>
<feature type="transmembrane region" description="Helical" evidence="9">
    <location>
        <begin position="20"/>
        <end position="40"/>
    </location>
</feature>
<evidence type="ECO:0000256" key="5">
    <source>
        <dbReference type="ARBA" id="ARBA00022989"/>
    </source>
</evidence>
<keyword evidence="4 9" id="KW-0812">Transmembrane</keyword>
<dbReference type="Pfam" id="PF09594">
    <property type="entry name" value="GT87"/>
    <property type="match status" value="1"/>
</dbReference>
<dbReference type="GO" id="GO:0016758">
    <property type="term" value="F:hexosyltransferase activity"/>
    <property type="evidence" value="ECO:0007669"/>
    <property type="project" value="InterPro"/>
</dbReference>
<evidence type="ECO:0000256" key="4">
    <source>
        <dbReference type="ARBA" id="ARBA00022692"/>
    </source>
</evidence>
<evidence type="ECO:0000256" key="6">
    <source>
        <dbReference type="ARBA" id="ARBA00023136"/>
    </source>
</evidence>
<protein>
    <submittedName>
        <fullName evidence="10">DUF2029 domain-containing protein</fullName>
    </submittedName>
</protein>
<sequence>MKKWKDTVTVSENAQTAEDRTGRILLGVAVILGALYLFFFRHYDCEAITSWGYDLLECVRRGNLSGFPEYTYASFGSPTNYTLFVNSVTALWLTPLYLLDQAAGLDLTIFFYEKWYKLLVGIALLLDLWAMDRLFAALGAERTERRRSQALFLLSAVMLLATLGKGQVDVYGLFFVLLGVRFLVRKEDGRGALLLGMALLVKPTALLVLVPLFLLLIGRWKEKTVVLGLIAAVPYLLDKGVTALLMPDYLPLSQKTFPLLAEALGGLTITEQFFDLEVNQVLVFAALALVLCFACYYLGVHGKTRREHLLALPPLLLICFGVFVCASFHWFIYLLPALLLMGLKLERRSDFYLLWLGMSLGLTVYFASAESMTAQPLAGLLFGGAGEGAVIQYTGEYQEYVLACGKTLFYVCMLLIPGGFLWEQRQRRGEARGEAVRKPDVAESAPEDVAASAPEDEDERKYAGILLAAQPLWAIVYLIISWVVYCNG</sequence>